<feature type="non-terminal residue" evidence="4">
    <location>
        <position position="155"/>
    </location>
</feature>
<evidence type="ECO:0000256" key="2">
    <source>
        <dbReference type="ARBA" id="ARBA00022840"/>
    </source>
</evidence>
<dbReference type="SUPFAM" id="SSF52540">
    <property type="entry name" value="P-loop containing nucleoside triphosphate hydrolases"/>
    <property type="match status" value="1"/>
</dbReference>
<evidence type="ECO:0000313" key="4">
    <source>
        <dbReference type="EMBL" id="GAF78865.1"/>
    </source>
</evidence>
<dbReference type="EMBL" id="BARS01000538">
    <property type="protein sequence ID" value="GAF78865.1"/>
    <property type="molecule type" value="Genomic_DNA"/>
</dbReference>
<accession>X0TRV0</accession>
<comment type="caution">
    <text evidence="4">The sequence shown here is derived from an EMBL/GenBank/DDBJ whole genome shotgun (WGS) entry which is preliminary data.</text>
</comment>
<gene>
    <name evidence="4" type="ORF">S01H1_01275</name>
</gene>
<dbReference type="InterPro" id="IPR050107">
    <property type="entry name" value="ABC_carbohydrate_import_ATPase"/>
</dbReference>
<keyword evidence="1" id="KW-0547">Nucleotide-binding</keyword>
<feature type="domain" description="ABC transporter" evidence="3">
    <location>
        <begin position="24"/>
        <end position="155"/>
    </location>
</feature>
<dbReference type="Gene3D" id="3.40.50.300">
    <property type="entry name" value="P-loop containing nucleotide triphosphate hydrolases"/>
    <property type="match status" value="1"/>
</dbReference>
<proteinExistence type="predicted"/>
<name>X0TRV0_9ZZZZ</name>
<dbReference type="GO" id="GO:0016887">
    <property type="term" value="F:ATP hydrolysis activity"/>
    <property type="evidence" value="ECO:0007669"/>
    <property type="project" value="InterPro"/>
</dbReference>
<dbReference type="InterPro" id="IPR027417">
    <property type="entry name" value="P-loop_NTPase"/>
</dbReference>
<dbReference type="PANTHER" id="PTHR43790:SF8">
    <property type="entry name" value="SUGAR ABC TRANSPORTER ATP-BINDING PROTEIN"/>
    <property type="match status" value="1"/>
</dbReference>
<reference evidence="4" key="1">
    <citation type="journal article" date="2014" name="Front. Microbiol.">
        <title>High frequency of phylogenetically diverse reductive dehalogenase-homologous genes in deep subseafloor sedimentary metagenomes.</title>
        <authorList>
            <person name="Kawai M."/>
            <person name="Futagami T."/>
            <person name="Toyoda A."/>
            <person name="Takaki Y."/>
            <person name="Nishi S."/>
            <person name="Hori S."/>
            <person name="Arai W."/>
            <person name="Tsubouchi T."/>
            <person name="Morono Y."/>
            <person name="Uchiyama I."/>
            <person name="Ito T."/>
            <person name="Fujiyama A."/>
            <person name="Inagaki F."/>
            <person name="Takami H."/>
        </authorList>
    </citation>
    <scope>NUCLEOTIDE SEQUENCE</scope>
    <source>
        <strain evidence="4">Expedition CK06-06</strain>
    </source>
</reference>
<dbReference type="GO" id="GO:0005524">
    <property type="term" value="F:ATP binding"/>
    <property type="evidence" value="ECO:0007669"/>
    <property type="project" value="UniProtKB-KW"/>
</dbReference>
<sequence length="155" mass="17683">MREMRREIIRVEKITKGFGEIFALKDISFTIHEKEIIGLVGDNGAGKSTLLNILVGLFPPDEGKIYLEGKEVRFSSPADARSQGIEIVYQFENLIEGMNIYKNFFLGREILKKVGFINVLDRKKMRKISEENLYEIGIRKKSEQLVASLSGGERQ</sequence>
<evidence type="ECO:0000256" key="1">
    <source>
        <dbReference type="ARBA" id="ARBA00022741"/>
    </source>
</evidence>
<dbReference type="PANTHER" id="PTHR43790">
    <property type="entry name" value="CARBOHYDRATE TRANSPORT ATP-BINDING PROTEIN MG119-RELATED"/>
    <property type="match status" value="1"/>
</dbReference>
<dbReference type="Pfam" id="PF00005">
    <property type="entry name" value="ABC_tran"/>
    <property type="match status" value="1"/>
</dbReference>
<dbReference type="InterPro" id="IPR003439">
    <property type="entry name" value="ABC_transporter-like_ATP-bd"/>
</dbReference>
<organism evidence="4">
    <name type="scientific">marine sediment metagenome</name>
    <dbReference type="NCBI Taxonomy" id="412755"/>
    <lineage>
        <taxon>unclassified sequences</taxon>
        <taxon>metagenomes</taxon>
        <taxon>ecological metagenomes</taxon>
    </lineage>
</organism>
<protein>
    <recommendedName>
        <fullName evidence="3">ABC transporter domain-containing protein</fullName>
    </recommendedName>
</protein>
<keyword evidence="2" id="KW-0067">ATP-binding</keyword>
<evidence type="ECO:0000259" key="3">
    <source>
        <dbReference type="Pfam" id="PF00005"/>
    </source>
</evidence>
<dbReference type="AlphaFoldDB" id="X0TRV0"/>